<sequence>MVAMTRDLARDVVAARADAIAESHDFPWDIYRTFCDLGLLGLPVPAEYGGIGASVLLQCLIAEEVAKVCSVSASLIAGPSLASYPIVLAGTDEQKQRYLPRLATGELQAAFALTEPNAGSDNAAMETRAVRDGDDYVIDGHKCFITRGNISGLLMVFAKTDPDAPKLSGISGFLVEQDVENGTPGIVVDRLERKMGQEASPTVALTFTGLRVPATAMLGAENEGMRALRALHKTRPLAAAVALGIGTGAYEYARDYLLERRQFGQPIAQFQAVQFMVADMAIKLEAARRLTYHAAIMADAGTGGRTAETSASMAKVLATDTAMAVTTDAVQLLGGYGYMKDFPVERRFRAAKLYQIVEGTNQIQRHIIANNVLFRR</sequence>
<comment type="cofactor">
    <cofactor evidence="1 6">
        <name>FAD</name>
        <dbReference type="ChEBI" id="CHEBI:57692"/>
    </cofactor>
</comment>
<evidence type="ECO:0000256" key="5">
    <source>
        <dbReference type="ARBA" id="ARBA00023002"/>
    </source>
</evidence>
<dbReference type="PIRSF" id="PIRSF016578">
    <property type="entry name" value="HsaA"/>
    <property type="match status" value="1"/>
</dbReference>
<evidence type="ECO:0000256" key="4">
    <source>
        <dbReference type="ARBA" id="ARBA00022827"/>
    </source>
</evidence>
<evidence type="ECO:0000259" key="8">
    <source>
        <dbReference type="Pfam" id="PF02770"/>
    </source>
</evidence>
<dbReference type="EMBL" id="POTW01000026">
    <property type="protein sequence ID" value="PZF83378.1"/>
    <property type="molecule type" value="Genomic_DNA"/>
</dbReference>
<dbReference type="Gene3D" id="1.20.140.10">
    <property type="entry name" value="Butyryl-CoA Dehydrogenase, subunit A, domain 3"/>
    <property type="match status" value="1"/>
</dbReference>
<evidence type="ECO:0000313" key="10">
    <source>
        <dbReference type="EMBL" id="PZF83378.1"/>
    </source>
</evidence>
<dbReference type="Gene3D" id="2.40.110.10">
    <property type="entry name" value="Butyryl-CoA Dehydrogenase, subunit A, domain 2"/>
    <property type="match status" value="1"/>
</dbReference>
<dbReference type="Pfam" id="PF00441">
    <property type="entry name" value="Acyl-CoA_dh_1"/>
    <property type="match status" value="1"/>
</dbReference>
<feature type="domain" description="Acyl-CoA oxidase/dehydrogenase middle" evidence="8">
    <location>
        <begin position="110"/>
        <end position="208"/>
    </location>
</feature>
<gene>
    <name evidence="10" type="ORF">C1I92_12955</name>
</gene>
<evidence type="ECO:0000256" key="6">
    <source>
        <dbReference type="RuleBase" id="RU362125"/>
    </source>
</evidence>
<dbReference type="PANTHER" id="PTHR43884:SF12">
    <property type="entry name" value="ISOVALERYL-COA DEHYDROGENASE, MITOCHONDRIAL-RELATED"/>
    <property type="match status" value="1"/>
</dbReference>
<name>A0A2W2BTN4_9ACTN</name>
<keyword evidence="5 6" id="KW-0560">Oxidoreductase</keyword>
<protein>
    <submittedName>
        <fullName evidence="10">Acyl-CoA dehydrogenase</fullName>
    </submittedName>
</protein>
<comment type="caution">
    <text evidence="10">The sequence shown here is derived from an EMBL/GenBank/DDBJ whole genome shotgun (WGS) entry which is preliminary data.</text>
</comment>
<dbReference type="SUPFAM" id="SSF56645">
    <property type="entry name" value="Acyl-CoA dehydrogenase NM domain-like"/>
    <property type="match status" value="1"/>
</dbReference>
<dbReference type="Pfam" id="PF02770">
    <property type="entry name" value="Acyl-CoA_dh_M"/>
    <property type="match status" value="1"/>
</dbReference>
<dbReference type="PROSITE" id="PS00072">
    <property type="entry name" value="ACYL_COA_DH_1"/>
    <property type="match status" value="1"/>
</dbReference>
<dbReference type="InterPro" id="IPR036250">
    <property type="entry name" value="AcylCo_DH-like_C"/>
</dbReference>
<dbReference type="InterPro" id="IPR006089">
    <property type="entry name" value="Acyl-CoA_DH_CS"/>
</dbReference>
<keyword evidence="3 6" id="KW-0285">Flavoprotein</keyword>
<reference evidence="10 11" key="1">
    <citation type="submission" date="2018-01" db="EMBL/GenBank/DDBJ databases">
        <title>Draft genome sequence of Jiangella sp. GTF31.</title>
        <authorList>
            <person name="Sahin N."/>
            <person name="Ay H."/>
            <person name="Saygin H."/>
        </authorList>
    </citation>
    <scope>NUCLEOTIDE SEQUENCE [LARGE SCALE GENOMIC DNA]</scope>
    <source>
        <strain evidence="10 11">GTF31</strain>
    </source>
</reference>
<evidence type="ECO:0000259" key="9">
    <source>
        <dbReference type="Pfam" id="PF02771"/>
    </source>
</evidence>
<evidence type="ECO:0000256" key="1">
    <source>
        <dbReference type="ARBA" id="ARBA00001974"/>
    </source>
</evidence>
<comment type="similarity">
    <text evidence="2 6">Belongs to the acyl-CoA dehydrogenase family.</text>
</comment>
<dbReference type="InterPro" id="IPR009100">
    <property type="entry name" value="AcylCoA_DH/oxidase_NM_dom_sf"/>
</dbReference>
<dbReference type="Gene3D" id="1.10.540.10">
    <property type="entry name" value="Acyl-CoA dehydrogenase/oxidase, N-terminal domain"/>
    <property type="match status" value="1"/>
</dbReference>
<dbReference type="FunFam" id="1.20.140.10:FF:000004">
    <property type="entry name" value="Acyl-CoA dehydrogenase FadE25"/>
    <property type="match status" value="1"/>
</dbReference>
<evidence type="ECO:0000313" key="11">
    <source>
        <dbReference type="Proteomes" id="UP000248764"/>
    </source>
</evidence>
<dbReference type="InterPro" id="IPR006091">
    <property type="entry name" value="Acyl-CoA_Oxase/DH_mid-dom"/>
</dbReference>
<dbReference type="GO" id="GO:0050660">
    <property type="term" value="F:flavin adenine dinucleotide binding"/>
    <property type="evidence" value="ECO:0007669"/>
    <property type="project" value="InterPro"/>
</dbReference>
<feature type="domain" description="Acyl-CoA dehydrogenase/oxidase C-terminal" evidence="7">
    <location>
        <begin position="227"/>
        <end position="372"/>
    </location>
</feature>
<evidence type="ECO:0000256" key="3">
    <source>
        <dbReference type="ARBA" id="ARBA00022630"/>
    </source>
</evidence>
<dbReference type="InterPro" id="IPR013786">
    <property type="entry name" value="AcylCoA_DH/ox_N"/>
</dbReference>
<dbReference type="GO" id="GO:0003995">
    <property type="term" value="F:acyl-CoA dehydrogenase activity"/>
    <property type="evidence" value="ECO:0007669"/>
    <property type="project" value="InterPro"/>
</dbReference>
<feature type="domain" description="Acyl-CoA dehydrogenase/oxidase N-terminal" evidence="9">
    <location>
        <begin position="3"/>
        <end position="106"/>
    </location>
</feature>
<accession>A0A2W2BTN4</accession>
<evidence type="ECO:0000259" key="7">
    <source>
        <dbReference type="Pfam" id="PF00441"/>
    </source>
</evidence>
<proteinExistence type="inferred from homology"/>
<dbReference type="PANTHER" id="PTHR43884">
    <property type="entry name" value="ACYL-COA DEHYDROGENASE"/>
    <property type="match status" value="1"/>
</dbReference>
<dbReference type="FunFam" id="2.40.110.10:FF:000002">
    <property type="entry name" value="Acyl-CoA dehydrogenase fadE12"/>
    <property type="match status" value="1"/>
</dbReference>
<organism evidence="10 11">
    <name type="scientific">Jiangella anatolica</name>
    <dbReference type="NCBI Taxonomy" id="2670374"/>
    <lineage>
        <taxon>Bacteria</taxon>
        <taxon>Bacillati</taxon>
        <taxon>Actinomycetota</taxon>
        <taxon>Actinomycetes</taxon>
        <taxon>Jiangellales</taxon>
        <taxon>Jiangellaceae</taxon>
        <taxon>Jiangella</taxon>
    </lineage>
</organism>
<keyword evidence="11" id="KW-1185">Reference proteome</keyword>
<keyword evidence="4 6" id="KW-0274">FAD</keyword>
<dbReference type="InterPro" id="IPR046373">
    <property type="entry name" value="Acyl-CoA_Oxase/DH_mid-dom_sf"/>
</dbReference>
<dbReference type="SUPFAM" id="SSF47203">
    <property type="entry name" value="Acyl-CoA dehydrogenase C-terminal domain-like"/>
    <property type="match status" value="1"/>
</dbReference>
<dbReference type="Pfam" id="PF02771">
    <property type="entry name" value="Acyl-CoA_dh_N"/>
    <property type="match status" value="1"/>
</dbReference>
<evidence type="ECO:0000256" key="2">
    <source>
        <dbReference type="ARBA" id="ARBA00009347"/>
    </source>
</evidence>
<dbReference type="InterPro" id="IPR037069">
    <property type="entry name" value="AcylCoA_DH/ox_N_sf"/>
</dbReference>
<dbReference type="InterPro" id="IPR009075">
    <property type="entry name" value="AcylCo_DH/oxidase_C"/>
</dbReference>
<dbReference type="AlphaFoldDB" id="A0A2W2BTN4"/>
<dbReference type="Proteomes" id="UP000248764">
    <property type="component" value="Unassembled WGS sequence"/>
</dbReference>